<organism evidence="1 2">
    <name type="scientific">Hyella patelloides LEGE 07179</name>
    <dbReference type="NCBI Taxonomy" id="945734"/>
    <lineage>
        <taxon>Bacteria</taxon>
        <taxon>Bacillati</taxon>
        <taxon>Cyanobacteriota</taxon>
        <taxon>Cyanophyceae</taxon>
        <taxon>Pleurocapsales</taxon>
        <taxon>Hyellaceae</taxon>
        <taxon>Hyella</taxon>
    </lineage>
</organism>
<evidence type="ECO:0000313" key="2">
    <source>
        <dbReference type="Proteomes" id="UP000320055"/>
    </source>
</evidence>
<evidence type="ECO:0000313" key="1">
    <source>
        <dbReference type="EMBL" id="VEP15945.1"/>
    </source>
</evidence>
<gene>
    <name evidence="1" type="ORF">H1P_390013</name>
</gene>
<accession>A0A563VX26</accession>
<dbReference type="AlphaFoldDB" id="A0A563VX26"/>
<reference evidence="1 2" key="1">
    <citation type="submission" date="2019-01" db="EMBL/GenBank/DDBJ databases">
        <authorList>
            <person name="Brito A."/>
        </authorList>
    </citation>
    <scope>NUCLEOTIDE SEQUENCE [LARGE SCALE GENOMIC DNA]</scope>
    <source>
        <strain evidence="1">1</strain>
    </source>
</reference>
<dbReference type="EMBL" id="CAACVJ010000323">
    <property type="protein sequence ID" value="VEP15945.1"/>
    <property type="molecule type" value="Genomic_DNA"/>
</dbReference>
<name>A0A563VX26_9CYAN</name>
<dbReference type="InterPro" id="IPR027417">
    <property type="entry name" value="P-loop_NTPase"/>
</dbReference>
<sequence>MTKKTYSNHQCFQKIKPLLMSSWLQIQKNALWSEYWKKIRKKRPPREIHAFCIGLPKTGTNSIANMLECKTAHEPEKSILFDLYKANIKGRIR</sequence>
<keyword evidence="2" id="KW-1185">Reference proteome</keyword>
<dbReference type="SUPFAM" id="SSF52540">
    <property type="entry name" value="P-loop containing nucleoside triphosphate hydrolases"/>
    <property type="match status" value="1"/>
</dbReference>
<dbReference type="RefSeq" id="WP_144865762.1">
    <property type="nucleotide sequence ID" value="NZ_LR213799.1"/>
</dbReference>
<dbReference type="Proteomes" id="UP000320055">
    <property type="component" value="Unassembled WGS sequence"/>
</dbReference>
<protein>
    <submittedName>
        <fullName evidence="1">Uncharacterized protein</fullName>
    </submittedName>
</protein>
<proteinExistence type="predicted"/>